<gene>
    <name evidence="1" type="ordered locus">MS1807</name>
</gene>
<keyword evidence="2" id="KW-1185">Reference proteome</keyword>
<dbReference type="EMBL" id="AE016827">
    <property type="protein sequence ID" value="AAU38414.1"/>
    <property type="molecule type" value="Genomic_DNA"/>
</dbReference>
<organism evidence="1 2">
    <name type="scientific">Mannheimia succiniciproducens (strain KCTC 0769BP / MBEL55E)</name>
    <dbReference type="NCBI Taxonomy" id="221988"/>
    <lineage>
        <taxon>Bacteria</taxon>
        <taxon>Pseudomonadati</taxon>
        <taxon>Pseudomonadota</taxon>
        <taxon>Gammaproteobacteria</taxon>
        <taxon>Pasteurellales</taxon>
        <taxon>Pasteurellaceae</taxon>
        <taxon>Basfia</taxon>
    </lineage>
</organism>
<dbReference type="HOGENOM" id="CLU_3081541_0_0_6"/>
<accession>Q65RJ6</accession>
<dbReference type="KEGG" id="msu:MS1807"/>
<proteinExistence type="predicted"/>
<dbReference type="STRING" id="221988.MS1807"/>
<evidence type="ECO:0000313" key="2">
    <source>
        <dbReference type="Proteomes" id="UP000000607"/>
    </source>
</evidence>
<name>Q65RJ6_MANSM</name>
<protein>
    <submittedName>
        <fullName evidence="1">Uncharacterized protein</fullName>
    </submittedName>
</protein>
<reference evidence="1 2" key="1">
    <citation type="journal article" date="2004" name="Nat. Biotechnol.">
        <title>The genome sequence of the capnophilic rumen bacterium Mannheimia succiniciproducens.</title>
        <authorList>
            <person name="Hong S.H."/>
            <person name="Kim J.S."/>
            <person name="Lee S.Y."/>
            <person name="In Y.H."/>
            <person name="Choi S.S."/>
            <person name="Rih J.-K."/>
            <person name="Kim C.H."/>
            <person name="Jeong H."/>
            <person name="Hur C.G."/>
            <person name="Kim J.J."/>
        </authorList>
    </citation>
    <scope>NUCLEOTIDE SEQUENCE [LARGE SCALE GENOMIC DNA]</scope>
    <source>
        <strain evidence="2">KCTC 0769BP / MBEL55E</strain>
    </source>
</reference>
<evidence type="ECO:0000313" key="1">
    <source>
        <dbReference type="EMBL" id="AAU38414.1"/>
    </source>
</evidence>
<dbReference type="AlphaFoldDB" id="Q65RJ6"/>
<dbReference type="Proteomes" id="UP000000607">
    <property type="component" value="Chromosome"/>
</dbReference>
<sequence>MYLNELNKIPLIIKEIPAKRKRLLMYFYRLERLSAFRENRHNFPLFIYWVNL</sequence>